<keyword evidence="6 8" id="KW-1133">Transmembrane helix</keyword>
<dbReference type="GO" id="GO:0022857">
    <property type="term" value="F:transmembrane transporter activity"/>
    <property type="evidence" value="ECO:0007669"/>
    <property type="project" value="InterPro"/>
</dbReference>
<dbReference type="EMBL" id="FWDO01000005">
    <property type="protein sequence ID" value="SLM18770.1"/>
    <property type="molecule type" value="Genomic_DNA"/>
</dbReference>
<feature type="transmembrane region" description="Helical" evidence="8">
    <location>
        <begin position="16"/>
        <end position="35"/>
    </location>
</feature>
<protein>
    <recommendedName>
        <fullName evidence="10">ABC transporter permease</fullName>
    </recommendedName>
</protein>
<keyword evidence="3" id="KW-1003">Cell membrane</keyword>
<feature type="transmembrane region" description="Helical" evidence="8">
    <location>
        <begin position="124"/>
        <end position="142"/>
    </location>
</feature>
<evidence type="ECO:0000256" key="6">
    <source>
        <dbReference type="ARBA" id="ARBA00022989"/>
    </source>
</evidence>
<comment type="subcellular location">
    <subcellularLocation>
        <location evidence="1">Cell membrane</location>
        <topology evidence="1">Multi-pass membrane protein</topology>
    </subcellularLocation>
</comment>
<proteinExistence type="predicted"/>
<organism evidence="9">
    <name type="scientific">uncultured spirochete</name>
    <dbReference type="NCBI Taxonomy" id="156406"/>
    <lineage>
        <taxon>Bacteria</taxon>
        <taxon>Pseudomonadati</taxon>
        <taxon>Spirochaetota</taxon>
        <taxon>Spirochaetia</taxon>
        <taxon>Spirochaetales</taxon>
        <taxon>environmental samples</taxon>
    </lineage>
</organism>
<evidence type="ECO:0000256" key="3">
    <source>
        <dbReference type="ARBA" id="ARBA00022475"/>
    </source>
</evidence>
<evidence type="ECO:0000313" key="9">
    <source>
        <dbReference type="EMBL" id="SLM18770.1"/>
    </source>
</evidence>
<evidence type="ECO:0000256" key="5">
    <source>
        <dbReference type="ARBA" id="ARBA00022692"/>
    </source>
</evidence>
<accession>A0A3P3XR97</accession>
<dbReference type="AlphaFoldDB" id="A0A3P3XR97"/>
<dbReference type="Pfam" id="PF02653">
    <property type="entry name" value="BPD_transp_2"/>
    <property type="match status" value="1"/>
</dbReference>
<evidence type="ECO:0000256" key="1">
    <source>
        <dbReference type="ARBA" id="ARBA00004651"/>
    </source>
</evidence>
<evidence type="ECO:0000256" key="7">
    <source>
        <dbReference type="ARBA" id="ARBA00023136"/>
    </source>
</evidence>
<evidence type="ECO:0000256" key="2">
    <source>
        <dbReference type="ARBA" id="ARBA00022448"/>
    </source>
</evidence>
<feature type="transmembrane region" description="Helical" evidence="8">
    <location>
        <begin position="95"/>
        <end position="117"/>
    </location>
</feature>
<keyword evidence="4" id="KW-0997">Cell inner membrane</keyword>
<feature type="transmembrane region" description="Helical" evidence="8">
    <location>
        <begin position="217"/>
        <end position="236"/>
    </location>
</feature>
<evidence type="ECO:0008006" key="10">
    <source>
        <dbReference type="Google" id="ProtNLM"/>
    </source>
</evidence>
<keyword evidence="2" id="KW-0813">Transport</keyword>
<dbReference type="PANTHER" id="PTHR32196:SF21">
    <property type="entry name" value="ABC TRANSPORTER PERMEASE PROTEIN YPHD-RELATED"/>
    <property type="match status" value="1"/>
</dbReference>
<gene>
    <name evidence="9" type="ORF">SPIRO4BDMA_50285</name>
</gene>
<sequence length="317" mass="33230">MKRFFHGISVGKIKNYIVYISFACIFAFFAIMLANRGFLTGANLMNIARQTTMISVMAVGMTFVLSAGEIDLSIGSIVALASLTTALGLRNWGLIPGIVIGLLTGFVFGTINGLFVAKIGVPSFLVTLGMTGIITGLARWITNLQSVPIVNDTYNFIFGSGDIGPVSILFIWTVVLLVIGQIGLKKTKFGWSTLAVGGNKVSANYSGISVNGIKMKVMVLNGVLAALAGMLYAGRLHGARYTLGETDLMTVIAAVIIGGTSMAGGKGSVIGSVVGSIIMGMINNGLILMGLSVDQQMIFRGIIIIVAVSLTMGEKQS</sequence>
<dbReference type="GO" id="GO:0005886">
    <property type="term" value="C:plasma membrane"/>
    <property type="evidence" value="ECO:0007669"/>
    <property type="project" value="UniProtKB-SubCell"/>
</dbReference>
<feature type="transmembrane region" description="Helical" evidence="8">
    <location>
        <begin position="154"/>
        <end position="179"/>
    </location>
</feature>
<keyword evidence="5 8" id="KW-0812">Transmembrane</keyword>
<dbReference type="CDD" id="cd06579">
    <property type="entry name" value="TM_PBP1_transp_AraH_like"/>
    <property type="match status" value="1"/>
</dbReference>
<reference evidence="9" key="1">
    <citation type="submission" date="2017-02" db="EMBL/GenBank/DDBJ databases">
        <authorList>
            <person name="Regsiter A."/>
            <person name="William W."/>
        </authorList>
    </citation>
    <scope>NUCLEOTIDE SEQUENCE</scope>
    <source>
        <strain evidence="9">BdmA 4</strain>
    </source>
</reference>
<dbReference type="PANTHER" id="PTHR32196">
    <property type="entry name" value="ABC TRANSPORTER PERMEASE PROTEIN YPHD-RELATED-RELATED"/>
    <property type="match status" value="1"/>
</dbReference>
<evidence type="ECO:0000256" key="8">
    <source>
        <dbReference type="SAM" id="Phobius"/>
    </source>
</evidence>
<feature type="transmembrane region" description="Helical" evidence="8">
    <location>
        <begin position="272"/>
        <end position="291"/>
    </location>
</feature>
<keyword evidence="7 8" id="KW-0472">Membrane</keyword>
<evidence type="ECO:0000256" key="4">
    <source>
        <dbReference type="ARBA" id="ARBA00022519"/>
    </source>
</evidence>
<dbReference type="InterPro" id="IPR001851">
    <property type="entry name" value="ABC_transp_permease"/>
</dbReference>
<name>A0A3P3XR97_9SPIR</name>